<organism evidence="1 2">
    <name type="scientific">Fusobacterium animalis</name>
    <dbReference type="NCBI Taxonomy" id="76859"/>
    <lineage>
        <taxon>Bacteria</taxon>
        <taxon>Fusobacteriati</taxon>
        <taxon>Fusobacteriota</taxon>
        <taxon>Fusobacteriia</taxon>
        <taxon>Fusobacteriales</taxon>
        <taxon>Fusobacteriaceae</taxon>
        <taxon>Fusobacterium</taxon>
    </lineage>
</organism>
<name>A0A2B7YKA5_9FUSO</name>
<dbReference type="RefSeq" id="WP_158411419.1">
    <property type="nucleotide sequence ID" value="NZ_CP077150.1"/>
</dbReference>
<accession>A0A2B7YKA5</accession>
<proteinExistence type="predicted"/>
<gene>
    <name evidence="1" type="ORF">RN90_03275</name>
</gene>
<evidence type="ECO:0000313" key="2">
    <source>
        <dbReference type="Proteomes" id="UP000226179"/>
    </source>
</evidence>
<dbReference type="EMBL" id="NJGJ01000001">
    <property type="protein sequence ID" value="PGH24524.1"/>
    <property type="molecule type" value="Genomic_DNA"/>
</dbReference>
<comment type="caution">
    <text evidence="1">The sequence shown here is derived from an EMBL/GenBank/DDBJ whole genome shotgun (WGS) entry which is preliminary data.</text>
</comment>
<protein>
    <submittedName>
        <fullName evidence="1">Uncharacterized protein</fullName>
    </submittedName>
</protein>
<sequence length="171" mass="20392">MCYLVERKSKKIKLNFKTKKIETVDDFQKRMDKNEETINISSIKKNFKKDHIDKKEFQEVVKEISLSQITRFYSILENRNFSIGTDYIEDFLREQVTKAENTNNEDLIKAKPFYEYYGKHFLGINFSTPKETKTKVEYSKENILKNEIKLSLIKAYVRYCIGKKKLESEGK</sequence>
<evidence type="ECO:0000313" key="1">
    <source>
        <dbReference type="EMBL" id="PGH24524.1"/>
    </source>
</evidence>
<reference evidence="1 2" key="1">
    <citation type="submission" date="2017-06" db="EMBL/GenBank/DDBJ databases">
        <title>Draft genome sequence of Fusobacterium nucleatum subsp. animalis KCOM 1280 (=ChDC F318).</title>
        <authorList>
            <person name="Kook J.-K."/>
            <person name="Park S.-N."/>
            <person name="Lim Y.K."/>
            <person name="Roh H."/>
        </authorList>
    </citation>
    <scope>NUCLEOTIDE SEQUENCE [LARGE SCALE GENOMIC DNA]</scope>
    <source>
        <strain evidence="2">KCOM 1280 ( ChDC F318)</strain>
    </source>
</reference>
<dbReference type="Proteomes" id="UP000226179">
    <property type="component" value="Unassembled WGS sequence"/>
</dbReference>
<dbReference type="AlphaFoldDB" id="A0A2B7YKA5"/>